<accession>A0A8J6LMJ0</accession>
<dbReference type="GO" id="GO:0002161">
    <property type="term" value="F:aminoacyl-tRNA deacylase activity"/>
    <property type="evidence" value="ECO:0007669"/>
    <property type="project" value="InterPro"/>
</dbReference>
<dbReference type="Gene3D" id="1.10.730.10">
    <property type="entry name" value="Isoleucyl-tRNA Synthetase, Domain 1"/>
    <property type="match status" value="2"/>
</dbReference>
<dbReference type="FunFam" id="1.10.730.10:FF:000002">
    <property type="entry name" value="Leucine--tRNA ligase"/>
    <property type="match status" value="1"/>
</dbReference>
<dbReference type="Pfam" id="PF13603">
    <property type="entry name" value="tRNA-synt_1_2"/>
    <property type="match status" value="1"/>
</dbReference>
<dbReference type="SUPFAM" id="SSF50677">
    <property type="entry name" value="ValRS/IleRS/LeuRS editing domain"/>
    <property type="match status" value="1"/>
</dbReference>
<keyword evidence="4 9" id="KW-0547">Nucleotide-binding</keyword>
<dbReference type="EMBL" id="JAAKDE010000023">
    <property type="protein sequence ID" value="MBA2133804.1"/>
    <property type="molecule type" value="Genomic_DNA"/>
</dbReference>
<dbReference type="InterPro" id="IPR009008">
    <property type="entry name" value="Val/Leu/Ile-tRNA-synth_edit"/>
</dbReference>
<proteinExistence type="inferred from homology"/>
<dbReference type="FunFam" id="3.40.50.620:FF:000056">
    <property type="entry name" value="Leucine--tRNA ligase"/>
    <property type="match status" value="1"/>
</dbReference>
<dbReference type="SUPFAM" id="SSF52374">
    <property type="entry name" value="Nucleotidylyl transferase"/>
    <property type="match status" value="1"/>
</dbReference>
<evidence type="ECO:0000256" key="8">
    <source>
        <dbReference type="ARBA" id="ARBA00047469"/>
    </source>
</evidence>
<protein>
    <recommendedName>
        <fullName evidence="9">Leucine--tRNA ligase</fullName>
        <ecNumber evidence="9">6.1.1.4</ecNumber>
    </recommendedName>
    <alternativeName>
        <fullName evidence="9">Leucyl-tRNA synthetase</fullName>
        <shortName evidence="9">LeuRS</shortName>
    </alternativeName>
</protein>
<evidence type="ECO:0000256" key="3">
    <source>
        <dbReference type="ARBA" id="ARBA00022598"/>
    </source>
</evidence>
<dbReference type="GO" id="GO:0005524">
    <property type="term" value="F:ATP binding"/>
    <property type="evidence" value="ECO:0007669"/>
    <property type="project" value="UniProtKB-UniRule"/>
</dbReference>
<dbReference type="PRINTS" id="PR00985">
    <property type="entry name" value="TRNASYNTHLEU"/>
</dbReference>
<dbReference type="PANTHER" id="PTHR43740:SF2">
    <property type="entry name" value="LEUCINE--TRNA LIGASE, MITOCHONDRIAL"/>
    <property type="match status" value="1"/>
</dbReference>
<dbReference type="RefSeq" id="WP_181340273.1">
    <property type="nucleotide sequence ID" value="NZ_JAAKDE010000023.1"/>
</dbReference>
<evidence type="ECO:0000259" key="11">
    <source>
        <dbReference type="Pfam" id="PF08264"/>
    </source>
</evidence>
<evidence type="ECO:0000256" key="9">
    <source>
        <dbReference type="HAMAP-Rule" id="MF_00049"/>
    </source>
</evidence>
<dbReference type="Gene3D" id="3.10.20.590">
    <property type="match status" value="1"/>
</dbReference>
<feature type="binding site" evidence="9">
    <location>
        <position position="588"/>
    </location>
    <ligand>
        <name>ATP</name>
        <dbReference type="ChEBI" id="CHEBI:30616"/>
    </ligand>
</feature>
<dbReference type="InterPro" id="IPR002302">
    <property type="entry name" value="Leu-tRNA-ligase"/>
</dbReference>
<keyword evidence="2 9" id="KW-0963">Cytoplasm</keyword>
<keyword evidence="5 9" id="KW-0067">ATP-binding</keyword>
<dbReference type="InterPro" id="IPR025709">
    <property type="entry name" value="Leu_tRNA-synth_edit"/>
</dbReference>
<dbReference type="InterPro" id="IPR009080">
    <property type="entry name" value="tRNAsynth_Ia_anticodon-bd"/>
</dbReference>
<comment type="caution">
    <text evidence="13">The sequence shown here is derived from an EMBL/GenBank/DDBJ whole genome shotgun (WGS) entry which is preliminary data.</text>
</comment>
<feature type="domain" description="Aminoacyl-tRNA synthetase class Ia" evidence="10">
    <location>
        <begin position="422"/>
        <end position="613"/>
    </location>
</feature>
<evidence type="ECO:0000313" key="14">
    <source>
        <dbReference type="Proteomes" id="UP000657177"/>
    </source>
</evidence>
<feature type="domain" description="Leucyl-tRNA synthetase editing" evidence="12">
    <location>
        <begin position="224"/>
        <end position="409"/>
    </location>
</feature>
<keyword evidence="3 9" id="KW-0436">Ligase</keyword>
<dbReference type="InterPro" id="IPR013155">
    <property type="entry name" value="M/V/L/I-tRNA-synth_anticd-bd"/>
</dbReference>
<dbReference type="CDD" id="cd00812">
    <property type="entry name" value="LeuRS_core"/>
    <property type="match status" value="1"/>
</dbReference>
<feature type="domain" description="Methionyl/Valyl/Leucyl/Isoleucyl-tRNA synthetase anticodon-binding" evidence="11">
    <location>
        <begin position="663"/>
        <end position="782"/>
    </location>
</feature>
<dbReference type="SUPFAM" id="SSF47323">
    <property type="entry name" value="Anticodon-binding domain of a subclass of class I aminoacyl-tRNA synthetases"/>
    <property type="match status" value="1"/>
</dbReference>
<keyword evidence="7 9" id="KW-0030">Aminoacyl-tRNA synthetase</keyword>
<gene>
    <name evidence="9" type="primary">leuS</name>
    <name evidence="13" type="ORF">G5B42_09695</name>
</gene>
<dbReference type="InterPro" id="IPR002300">
    <property type="entry name" value="aa-tRNA-synth_Ia"/>
</dbReference>
<evidence type="ECO:0000256" key="4">
    <source>
        <dbReference type="ARBA" id="ARBA00022741"/>
    </source>
</evidence>
<dbReference type="HAMAP" id="MF_00049_B">
    <property type="entry name" value="Leu_tRNA_synth_B"/>
    <property type="match status" value="1"/>
</dbReference>
<comment type="catalytic activity">
    <reaction evidence="8 9">
        <text>tRNA(Leu) + L-leucine + ATP = L-leucyl-tRNA(Leu) + AMP + diphosphate</text>
        <dbReference type="Rhea" id="RHEA:11688"/>
        <dbReference type="Rhea" id="RHEA-COMP:9613"/>
        <dbReference type="Rhea" id="RHEA-COMP:9622"/>
        <dbReference type="ChEBI" id="CHEBI:30616"/>
        <dbReference type="ChEBI" id="CHEBI:33019"/>
        <dbReference type="ChEBI" id="CHEBI:57427"/>
        <dbReference type="ChEBI" id="CHEBI:78442"/>
        <dbReference type="ChEBI" id="CHEBI:78494"/>
        <dbReference type="ChEBI" id="CHEBI:456215"/>
        <dbReference type="EC" id="6.1.1.4"/>
    </reaction>
</comment>
<organism evidence="13 14">
    <name type="scientific">Capillibacterium thermochitinicola</name>
    <dbReference type="NCBI Taxonomy" id="2699427"/>
    <lineage>
        <taxon>Bacteria</taxon>
        <taxon>Bacillati</taxon>
        <taxon>Bacillota</taxon>
        <taxon>Capillibacterium</taxon>
    </lineage>
</organism>
<dbReference type="GO" id="GO:0004823">
    <property type="term" value="F:leucine-tRNA ligase activity"/>
    <property type="evidence" value="ECO:0007669"/>
    <property type="project" value="UniProtKB-UniRule"/>
</dbReference>
<dbReference type="PANTHER" id="PTHR43740">
    <property type="entry name" value="LEUCYL-TRNA SYNTHETASE"/>
    <property type="match status" value="1"/>
</dbReference>
<dbReference type="FunFam" id="3.40.50.620:FF:000003">
    <property type="entry name" value="Leucine--tRNA ligase"/>
    <property type="match status" value="1"/>
</dbReference>
<dbReference type="Proteomes" id="UP000657177">
    <property type="component" value="Unassembled WGS sequence"/>
</dbReference>
<evidence type="ECO:0000256" key="1">
    <source>
        <dbReference type="ARBA" id="ARBA00005594"/>
    </source>
</evidence>
<dbReference type="NCBIfam" id="TIGR00396">
    <property type="entry name" value="leuS_bact"/>
    <property type="match status" value="1"/>
</dbReference>
<keyword evidence="6 9" id="KW-0648">Protein biosynthesis</keyword>
<sequence length="817" mass="93985">MTTKYDRYQPRKIEPFWRQKWEESGLYRSVIRKDKPKFYALTMLPYPSGDLHIGHWYAMVPSDAQARFKRMNGYNVLFPIGFDAFGLPAENAAIKRNVHPQKWTMNNIERMREQLKSMGAIFDWQREVITCLPGYYKWSQWLFLKLYERGLAYKKMAPVDFCPTCNTTLAREQVWGEDRHCERCETPVVKKELDQWFLKITDYAEELLDFSKIDWPERVVSMQKNWIGKSEGAEVDFELPNQEKLTVFTTRPDTLWGVTFMVLAPEHPLVDKLTTEEYKEQVKAYQYAASRQSEIERLAVDKEKTGVFTGSYAVNPVNGEKIPIWIADYVMMGYGTGAIMAVPAHDERDYAFARKYNLPIKVVISPDEGLPEPLTAPYTEVENGKMVNSGPFTGVPAQEGKARVIAWLEEKGLGRRAVNYRLRDWLISRQRYWGTPIPIVYCDKCGTVPVPEKDLPVLLPEDAEFLPTGESPLKHHAGFLHTECPRCGGPARRETDTMDTFICSSWYQYAYLSPYYEGPIPFDRAEADYWLPVDLYTGGVEHACMHLIYTRFFTKAMRDLGLVDFDEPMLVLRNQGIILGEDSEKMSKSRGNVVAPDDLVNTYGTDTVRVYLMFGWRWEMGGPWDSKGIEGSYRFLNRVWELLLFPVEEKVNPTPEMVETLQRKLHQTIKRATLDLKDFAFNTYIAALMEFSNLLSKVKPALWETESWQEAAKTFTLLLAPAAPHLAEELWSRLGGDYSVHDQPWPQWDEALVLEKQVEIVIQINGKIKERLVIAVDAPEEEVKEQALALAGIQAALGGKTPRKTIYVPGRLLNIVV</sequence>
<comment type="similarity">
    <text evidence="1 9">Belongs to the class-I aminoacyl-tRNA synthetase family.</text>
</comment>
<dbReference type="Gene3D" id="3.40.50.620">
    <property type="entry name" value="HUPs"/>
    <property type="match status" value="2"/>
</dbReference>
<dbReference type="CDD" id="cd07958">
    <property type="entry name" value="Anticodon_Ia_Leu_BEm"/>
    <property type="match status" value="1"/>
</dbReference>
<evidence type="ECO:0000259" key="10">
    <source>
        <dbReference type="Pfam" id="PF00133"/>
    </source>
</evidence>
<dbReference type="AlphaFoldDB" id="A0A8J6LMJ0"/>
<feature type="short sequence motif" description="'HIGH' region" evidence="9">
    <location>
        <begin position="45"/>
        <end position="55"/>
    </location>
</feature>
<dbReference type="EC" id="6.1.1.4" evidence="9"/>
<dbReference type="GO" id="GO:0005829">
    <property type="term" value="C:cytosol"/>
    <property type="evidence" value="ECO:0007669"/>
    <property type="project" value="TreeGrafter"/>
</dbReference>
<evidence type="ECO:0000256" key="6">
    <source>
        <dbReference type="ARBA" id="ARBA00022917"/>
    </source>
</evidence>
<dbReference type="Pfam" id="PF08264">
    <property type="entry name" value="Anticodon_1"/>
    <property type="match status" value="1"/>
</dbReference>
<dbReference type="Pfam" id="PF00133">
    <property type="entry name" value="tRNA-synt_1"/>
    <property type="match status" value="1"/>
</dbReference>
<keyword evidence="14" id="KW-1185">Reference proteome</keyword>
<feature type="short sequence motif" description="'KMSKS' region" evidence="9">
    <location>
        <begin position="585"/>
        <end position="589"/>
    </location>
</feature>
<dbReference type="InterPro" id="IPR014729">
    <property type="entry name" value="Rossmann-like_a/b/a_fold"/>
</dbReference>
<evidence type="ECO:0000256" key="7">
    <source>
        <dbReference type="ARBA" id="ARBA00023146"/>
    </source>
</evidence>
<comment type="subcellular location">
    <subcellularLocation>
        <location evidence="9">Cytoplasm</location>
    </subcellularLocation>
</comment>
<evidence type="ECO:0000313" key="13">
    <source>
        <dbReference type="EMBL" id="MBA2133804.1"/>
    </source>
</evidence>
<name>A0A8J6LMJ0_9FIRM</name>
<reference evidence="13" key="1">
    <citation type="submission" date="2020-06" db="EMBL/GenBank/DDBJ databases">
        <title>Novel chitinolytic bacterium.</title>
        <authorList>
            <person name="Ungkulpasvich U."/>
            <person name="Kosugi A."/>
            <person name="Uke A."/>
        </authorList>
    </citation>
    <scope>NUCLEOTIDE SEQUENCE</scope>
    <source>
        <strain evidence="13">UUS1-1</strain>
    </source>
</reference>
<dbReference type="GO" id="GO:0006429">
    <property type="term" value="P:leucyl-tRNA aminoacylation"/>
    <property type="evidence" value="ECO:0007669"/>
    <property type="project" value="UniProtKB-UniRule"/>
</dbReference>
<evidence type="ECO:0000256" key="5">
    <source>
        <dbReference type="ARBA" id="ARBA00022840"/>
    </source>
</evidence>
<evidence type="ECO:0000259" key="12">
    <source>
        <dbReference type="Pfam" id="PF13603"/>
    </source>
</evidence>
<evidence type="ECO:0000256" key="2">
    <source>
        <dbReference type="ARBA" id="ARBA00022490"/>
    </source>
</evidence>